<dbReference type="EMBL" id="LGRX02035119">
    <property type="protein sequence ID" value="KAK3236221.1"/>
    <property type="molecule type" value="Genomic_DNA"/>
</dbReference>
<feature type="region of interest" description="Disordered" evidence="1">
    <location>
        <begin position="13"/>
        <end position="49"/>
    </location>
</feature>
<feature type="compositionally biased region" description="Polar residues" evidence="1">
    <location>
        <begin position="38"/>
        <end position="49"/>
    </location>
</feature>
<protein>
    <submittedName>
        <fullName evidence="2">Uncharacterized protein</fullName>
    </submittedName>
</protein>
<evidence type="ECO:0000313" key="2">
    <source>
        <dbReference type="EMBL" id="KAK3236221.1"/>
    </source>
</evidence>
<proteinExistence type="predicted"/>
<name>A0AAE0BGN8_9CHLO</name>
<comment type="caution">
    <text evidence="2">The sequence shown here is derived from an EMBL/GenBank/DDBJ whole genome shotgun (WGS) entry which is preliminary data.</text>
</comment>
<accession>A0AAE0BGN8</accession>
<dbReference type="AlphaFoldDB" id="A0AAE0BGN8"/>
<sequence length="82" mass="8060">MLAGASVAHQILRPDLTLPLAEEDPLKEKLDTDPTVDSVASSSTDEGCTGTATCGVAEDAADGDICGGATTASGVTVGRALA</sequence>
<reference evidence="2 3" key="1">
    <citation type="journal article" date="2015" name="Genome Biol. Evol.">
        <title>Comparative Genomics of a Bacterivorous Green Alga Reveals Evolutionary Causalities and Consequences of Phago-Mixotrophic Mode of Nutrition.</title>
        <authorList>
            <person name="Burns J.A."/>
            <person name="Paasch A."/>
            <person name="Narechania A."/>
            <person name="Kim E."/>
        </authorList>
    </citation>
    <scope>NUCLEOTIDE SEQUENCE [LARGE SCALE GENOMIC DNA]</scope>
    <source>
        <strain evidence="2 3">PLY_AMNH</strain>
    </source>
</reference>
<organism evidence="2 3">
    <name type="scientific">Cymbomonas tetramitiformis</name>
    <dbReference type="NCBI Taxonomy" id="36881"/>
    <lineage>
        <taxon>Eukaryota</taxon>
        <taxon>Viridiplantae</taxon>
        <taxon>Chlorophyta</taxon>
        <taxon>Pyramimonadophyceae</taxon>
        <taxon>Pyramimonadales</taxon>
        <taxon>Pyramimonadaceae</taxon>
        <taxon>Cymbomonas</taxon>
    </lineage>
</organism>
<dbReference type="Proteomes" id="UP001190700">
    <property type="component" value="Unassembled WGS sequence"/>
</dbReference>
<gene>
    <name evidence="2" type="ORF">CYMTET_53622</name>
</gene>
<evidence type="ECO:0000313" key="3">
    <source>
        <dbReference type="Proteomes" id="UP001190700"/>
    </source>
</evidence>
<keyword evidence="3" id="KW-1185">Reference proteome</keyword>
<evidence type="ECO:0000256" key="1">
    <source>
        <dbReference type="SAM" id="MobiDB-lite"/>
    </source>
</evidence>